<evidence type="ECO:0000256" key="13">
    <source>
        <dbReference type="SAM" id="MobiDB-lite"/>
    </source>
</evidence>
<dbReference type="PANTHER" id="PTHR19818:SF139">
    <property type="entry name" value="PAIR-RULE PROTEIN ODD-PAIRED"/>
    <property type="match status" value="1"/>
</dbReference>
<evidence type="ECO:0000256" key="5">
    <source>
        <dbReference type="ARBA" id="ARBA00022771"/>
    </source>
</evidence>
<dbReference type="OrthoDB" id="4748970at2759"/>
<evidence type="ECO:0000256" key="2">
    <source>
        <dbReference type="ARBA" id="ARBA00006991"/>
    </source>
</evidence>
<evidence type="ECO:0000256" key="1">
    <source>
        <dbReference type="ARBA" id="ARBA00004123"/>
    </source>
</evidence>
<keyword evidence="7" id="KW-0805">Transcription regulation</keyword>
<evidence type="ECO:0000256" key="9">
    <source>
        <dbReference type="ARBA" id="ARBA00023163"/>
    </source>
</evidence>
<keyword evidence="5 12" id="KW-0863">Zinc-finger</keyword>
<dbReference type="InterPro" id="IPR036236">
    <property type="entry name" value="Znf_C2H2_sf"/>
</dbReference>
<feature type="domain" description="C2H2-type" evidence="14">
    <location>
        <begin position="74"/>
        <end position="104"/>
    </location>
</feature>
<gene>
    <name evidence="15" type="ORF">LAQU0_S29e00188g</name>
</gene>
<feature type="domain" description="C2H2-type" evidence="14">
    <location>
        <begin position="188"/>
        <end position="215"/>
    </location>
</feature>
<dbReference type="SMART" id="SM00355">
    <property type="entry name" value="ZnF_C2H2"/>
    <property type="match status" value="9"/>
</dbReference>
<organism evidence="15 16">
    <name type="scientific">Lachancea quebecensis</name>
    <dbReference type="NCBI Taxonomy" id="1654605"/>
    <lineage>
        <taxon>Eukaryota</taxon>
        <taxon>Fungi</taxon>
        <taxon>Dikarya</taxon>
        <taxon>Ascomycota</taxon>
        <taxon>Saccharomycotina</taxon>
        <taxon>Saccharomycetes</taxon>
        <taxon>Saccharomycetales</taxon>
        <taxon>Saccharomycetaceae</taxon>
        <taxon>Lachancea</taxon>
    </lineage>
</organism>
<evidence type="ECO:0000259" key="14">
    <source>
        <dbReference type="PROSITE" id="PS50157"/>
    </source>
</evidence>
<protein>
    <recommendedName>
        <fullName evidence="11">Transcription factor IIIA</fullName>
    </recommendedName>
</protein>
<evidence type="ECO:0000256" key="3">
    <source>
        <dbReference type="ARBA" id="ARBA00022723"/>
    </source>
</evidence>
<keyword evidence="9" id="KW-0804">Transcription</keyword>
<dbReference type="PANTHER" id="PTHR19818">
    <property type="entry name" value="ZINC FINGER PROTEIN ZIC AND GLI"/>
    <property type="match status" value="1"/>
</dbReference>
<feature type="domain" description="C2H2-type" evidence="14">
    <location>
        <begin position="133"/>
        <end position="156"/>
    </location>
</feature>
<accession>A0A0P1L053</accession>
<feature type="domain" description="C2H2-type" evidence="14">
    <location>
        <begin position="247"/>
        <end position="274"/>
    </location>
</feature>
<dbReference type="Pfam" id="PF00096">
    <property type="entry name" value="zf-C2H2"/>
    <property type="match status" value="6"/>
</dbReference>
<evidence type="ECO:0000256" key="4">
    <source>
        <dbReference type="ARBA" id="ARBA00022737"/>
    </source>
</evidence>
<dbReference type="Pfam" id="PF13894">
    <property type="entry name" value="zf-C2H2_4"/>
    <property type="match status" value="1"/>
</dbReference>
<evidence type="ECO:0000313" key="16">
    <source>
        <dbReference type="Proteomes" id="UP000236544"/>
    </source>
</evidence>
<feature type="domain" description="C2H2-type" evidence="14">
    <location>
        <begin position="159"/>
        <end position="184"/>
    </location>
</feature>
<feature type="domain" description="C2H2-type" evidence="14">
    <location>
        <begin position="105"/>
        <end position="132"/>
    </location>
</feature>
<sequence length="457" mass="51283">MASHLTQSPGVRTDTKPMMEDSSLMGGLGDHSNFWDVGKLGSEDGLPLVRSDSVGSIKSISSAGSTCSSRSKTWICEYEGCSKAFTRPSQLTEHQETVHQGLKPFACTECGRQFTRKTHLERHMFTHTTEKPFHCSHCGKGVTTRQQLRRHEITHTRSFVCPHEGCGESFYKHPQLRSHILAVHLQKLNCEFCGKKFQRPYRLRSHIAKHHNPDAVYKYQCSHGSCLEAFKTWTALQQHVKEAHPKLQCPTCGKACVGDQGLQMHMRIHSSMTVIKNWKCESCPDLYFAKKADLVSHCLELHKDLVSSLLEDDEYGAAQPTDSVLPSDTPLAFGARAPRSHGTVNVCNTESELGSIQTEVKLRKYFDSGKSSVSLLLNSAGRKLKCPYLGCYRSFKTEEKYEVHIQKHKIHQLKLKILQEKDQASLVAPEQNENVSNMERQSGNAQDLESLSSAANK</sequence>
<keyword evidence="8" id="KW-0238">DNA-binding</keyword>
<dbReference type="Proteomes" id="UP000236544">
    <property type="component" value="Unassembled WGS sequence"/>
</dbReference>
<keyword evidence="4" id="KW-0677">Repeat</keyword>
<feature type="compositionally biased region" description="Polar residues" evidence="13">
    <location>
        <begin position="431"/>
        <end position="457"/>
    </location>
</feature>
<evidence type="ECO:0000256" key="7">
    <source>
        <dbReference type="ARBA" id="ARBA00023015"/>
    </source>
</evidence>
<dbReference type="SUPFAM" id="SSF57667">
    <property type="entry name" value="beta-beta-alpha zinc fingers"/>
    <property type="match status" value="4"/>
</dbReference>
<dbReference type="GO" id="GO:0000978">
    <property type="term" value="F:RNA polymerase II cis-regulatory region sequence-specific DNA binding"/>
    <property type="evidence" value="ECO:0007669"/>
    <property type="project" value="TreeGrafter"/>
</dbReference>
<dbReference type="InterPro" id="IPR050329">
    <property type="entry name" value="GLI_C2H2-zinc-finger"/>
</dbReference>
<keyword evidence="6" id="KW-0862">Zinc</keyword>
<keyword evidence="10" id="KW-0539">Nucleus</keyword>
<comment type="similarity">
    <text evidence="2">Belongs to the krueppel C2H2-type zinc-finger protein family.</text>
</comment>
<dbReference type="EMBL" id="LN890545">
    <property type="protein sequence ID" value="CUS25159.1"/>
    <property type="molecule type" value="Genomic_DNA"/>
</dbReference>
<dbReference type="GO" id="GO:0000981">
    <property type="term" value="F:DNA-binding transcription factor activity, RNA polymerase II-specific"/>
    <property type="evidence" value="ECO:0007669"/>
    <property type="project" value="TreeGrafter"/>
</dbReference>
<proteinExistence type="inferred from homology"/>
<dbReference type="PROSITE" id="PS00028">
    <property type="entry name" value="ZINC_FINGER_C2H2_1"/>
    <property type="match status" value="7"/>
</dbReference>
<evidence type="ECO:0000256" key="11">
    <source>
        <dbReference type="ARBA" id="ARBA00040434"/>
    </source>
</evidence>
<name>A0A0P1L053_9SACH</name>
<feature type="domain" description="C2H2-type" evidence="14">
    <location>
        <begin position="219"/>
        <end position="244"/>
    </location>
</feature>
<reference evidence="16" key="1">
    <citation type="submission" date="2015-10" db="EMBL/GenBank/DDBJ databases">
        <authorList>
            <person name="Devillers H."/>
        </authorList>
    </citation>
    <scope>NUCLEOTIDE SEQUENCE [LARGE SCALE GENOMIC DNA]</scope>
</reference>
<feature type="region of interest" description="Disordered" evidence="13">
    <location>
        <begin position="1"/>
        <end position="22"/>
    </location>
</feature>
<dbReference type="InterPro" id="IPR013087">
    <property type="entry name" value="Znf_C2H2_type"/>
</dbReference>
<dbReference type="GO" id="GO:0045944">
    <property type="term" value="P:positive regulation of transcription by RNA polymerase II"/>
    <property type="evidence" value="ECO:0007669"/>
    <property type="project" value="UniProtKB-ARBA"/>
</dbReference>
<keyword evidence="16" id="KW-1185">Reference proteome</keyword>
<dbReference type="AlphaFoldDB" id="A0A0P1L053"/>
<dbReference type="Gene3D" id="3.30.160.60">
    <property type="entry name" value="Classic Zinc Finger"/>
    <property type="match status" value="6"/>
</dbReference>
<dbReference type="GO" id="GO:0005634">
    <property type="term" value="C:nucleus"/>
    <property type="evidence" value="ECO:0007669"/>
    <property type="project" value="UniProtKB-SubCell"/>
</dbReference>
<keyword evidence="3" id="KW-0479">Metal-binding</keyword>
<dbReference type="FunFam" id="3.30.160.60:FF:001235">
    <property type="entry name" value="Si:ch211-119o8.6"/>
    <property type="match status" value="1"/>
</dbReference>
<evidence type="ECO:0000313" key="15">
    <source>
        <dbReference type="EMBL" id="CUS25159.1"/>
    </source>
</evidence>
<dbReference type="GO" id="GO:0008270">
    <property type="term" value="F:zinc ion binding"/>
    <property type="evidence" value="ECO:0007669"/>
    <property type="project" value="UniProtKB-KW"/>
</dbReference>
<comment type="subcellular location">
    <subcellularLocation>
        <location evidence="1">Nucleus</location>
    </subcellularLocation>
</comment>
<evidence type="ECO:0000256" key="8">
    <source>
        <dbReference type="ARBA" id="ARBA00023125"/>
    </source>
</evidence>
<feature type="region of interest" description="Disordered" evidence="13">
    <location>
        <begin position="426"/>
        <end position="457"/>
    </location>
</feature>
<dbReference type="PROSITE" id="PS50157">
    <property type="entry name" value="ZINC_FINGER_C2H2_2"/>
    <property type="match status" value="7"/>
</dbReference>
<evidence type="ECO:0000256" key="12">
    <source>
        <dbReference type="PROSITE-ProRule" id="PRU00042"/>
    </source>
</evidence>
<feature type="compositionally biased region" description="Polar residues" evidence="13">
    <location>
        <begin position="1"/>
        <end position="10"/>
    </location>
</feature>
<evidence type="ECO:0000256" key="6">
    <source>
        <dbReference type="ARBA" id="ARBA00022833"/>
    </source>
</evidence>
<evidence type="ECO:0000256" key="10">
    <source>
        <dbReference type="ARBA" id="ARBA00023242"/>
    </source>
</evidence>
<dbReference type="FunFam" id="3.30.160.60:FF:002391">
    <property type="entry name" value="Transcription factor IIIA"/>
    <property type="match status" value="1"/>
</dbReference>